<name>A0A5J4SJR2_9ZZZZ</name>
<organism evidence="1">
    <name type="scientific">termite gut metagenome</name>
    <dbReference type="NCBI Taxonomy" id="433724"/>
    <lineage>
        <taxon>unclassified sequences</taxon>
        <taxon>metagenomes</taxon>
        <taxon>organismal metagenomes</taxon>
    </lineage>
</organism>
<proteinExistence type="predicted"/>
<protein>
    <submittedName>
        <fullName evidence="1">Uncharacterized protein</fullName>
    </submittedName>
</protein>
<evidence type="ECO:0000313" key="1">
    <source>
        <dbReference type="EMBL" id="KAA6345581.1"/>
    </source>
</evidence>
<accession>A0A5J4SJR2</accession>
<sequence length="163" mass="19086">MKAFLQTVAHDLYSKKRDDLSHTIVVFPNKRASLFFNEYLTDESDKPIWAPAYASIGELFQQFSVLKVGDPIRLVCELYKVFCAETQSKESLDEFYFWGELLIEDLDDVDKNLVNADKLFTNLQDLKNIGDDYNFLSKEQEEAIRLFFKNKKRLFVCSSRIFP</sequence>
<gene>
    <name evidence="1" type="ORF">EZS27_006846</name>
</gene>
<dbReference type="EMBL" id="SNRY01000164">
    <property type="protein sequence ID" value="KAA6345581.1"/>
    <property type="molecule type" value="Genomic_DNA"/>
</dbReference>
<comment type="caution">
    <text evidence="1">The sequence shown here is derived from an EMBL/GenBank/DDBJ whole genome shotgun (WGS) entry which is preliminary data.</text>
</comment>
<dbReference type="AlphaFoldDB" id="A0A5J4SJR2"/>
<reference evidence="1" key="1">
    <citation type="submission" date="2019-03" db="EMBL/GenBank/DDBJ databases">
        <title>Single cell metagenomics reveals metabolic interactions within the superorganism composed of flagellate Streblomastix strix and complex community of Bacteroidetes bacteria on its surface.</title>
        <authorList>
            <person name="Treitli S.C."/>
            <person name="Kolisko M."/>
            <person name="Husnik F."/>
            <person name="Keeling P."/>
            <person name="Hampl V."/>
        </authorList>
    </citation>
    <scope>NUCLEOTIDE SEQUENCE</scope>
    <source>
        <strain evidence="1">STM</strain>
    </source>
</reference>